<dbReference type="InterPro" id="IPR003323">
    <property type="entry name" value="OTU_dom"/>
</dbReference>
<feature type="domain" description="OTU" evidence="13">
    <location>
        <begin position="137"/>
        <end position="260"/>
    </location>
</feature>
<reference evidence="14 15" key="1">
    <citation type="submission" date="2021-12" db="EMBL/GenBank/DDBJ databases">
        <title>High titer production of polyol ester of fatty acids by Rhodotorula paludigena BS15 towards product separation-free biomass refinery.</title>
        <authorList>
            <person name="Mano J."/>
            <person name="Ono H."/>
            <person name="Tanaka T."/>
            <person name="Naito K."/>
            <person name="Sushida H."/>
            <person name="Ike M."/>
            <person name="Tokuyasu K."/>
            <person name="Kitaoka M."/>
        </authorList>
    </citation>
    <scope>NUCLEOTIDE SEQUENCE [LARGE SCALE GENOMIC DNA]</scope>
    <source>
        <strain evidence="14 15">BS15</strain>
    </source>
</reference>
<evidence type="ECO:0000256" key="9">
    <source>
        <dbReference type="ARBA" id="ARBA00022807"/>
    </source>
</evidence>
<evidence type="ECO:0000256" key="4">
    <source>
        <dbReference type="ARBA" id="ARBA00022670"/>
    </source>
</evidence>
<keyword evidence="4" id="KW-0645">Protease</keyword>
<dbReference type="InterPro" id="IPR038765">
    <property type="entry name" value="Papain-like_cys_pep_sf"/>
</dbReference>
<comment type="subcellular location">
    <subcellularLocation>
        <location evidence="2 11">Cytoplasm</location>
    </subcellularLocation>
</comment>
<dbReference type="PROSITE" id="PS00028">
    <property type="entry name" value="ZINC_FINGER_C2H2_1"/>
    <property type="match status" value="1"/>
</dbReference>
<protein>
    <recommendedName>
        <fullName evidence="11">Ubiquitin thioesterase OTU</fullName>
        <ecNumber evidence="11">3.4.19.12</ecNumber>
    </recommendedName>
</protein>
<evidence type="ECO:0000313" key="15">
    <source>
        <dbReference type="Proteomes" id="UP001342314"/>
    </source>
</evidence>
<dbReference type="GO" id="GO:0016579">
    <property type="term" value="P:protein deubiquitination"/>
    <property type="evidence" value="ECO:0007669"/>
    <property type="project" value="TreeGrafter"/>
</dbReference>
<feature type="compositionally biased region" description="Pro residues" evidence="12">
    <location>
        <begin position="98"/>
        <end position="114"/>
    </location>
</feature>
<dbReference type="InterPro" id="IPR048857">
    <property type="entry name" value="OTU1_Ubl"/>
</dbReference>
<comment type="caution">
    <text evidence="14">The sequence shown here is derived from an EMBL/GenBank/DDBJ whole genome shotgun (WGS) entry which is preliminary data.</text>
</comment>
<dbReference type="CDD" id="cd22745">
    <property type="entry name" value="OTU_OTU1"/>
    <property type="match status" value="1"/>
</dbReference>
<dbReference type="AlphaFoldDB" id="A0AAV5G7Y4"/>
<dbReference type="Gene3D" id="3.10.20.90">
    <property type="entry name" value="Phosphatidylinositol 3-kinase Catalytic Subunit, Chain A, domain 1"/>
    <property type="match status" value="1"/>
</dbReference>
<gene>
    <name evidence="14" type="ORF">Rhopal_001576-T1</name>
</gene>
<accession>A0AAV5G7Y4</accession>
<evidence type="ECO:0000313" key="14">
    <source>
        <dbReference type="EMBL" id="GJN88610.1"/>
    </source>
</evidence>
<evidence type="ECO:0000256" key="5">
    <source>
        <dbReference type="ARBA" id="ARBA00022723"/>
    </source>
</evidence>
<dbReference type="SUPFAM" id="SSF54001">
    <property type="entry name" value="Cysteine proteinases"/>
    <property type="match status" value="1"/>
</dbReference>
<keyword evidence="8 11" id="KW-0378">Hydrolase</keyword>
<evidence type="ECO:0000256" key="6">
    <source>
        <dbReference type="ARBA" id="ARBA00022771"/>
    </source>
</evidence>
<keyword evidence="6" id="KW-0863">Zinc-finger</keyword>
<evidence type="ECO:0000256" key="7">
    <source>
        <dbReference type="ARBA" id="ARBA00022786"/>
    </source>
</evidence>
<dbReference type="GO" id="GO:0030968">
    <property type="term" value="P:endoplasmic reticulum unfolded protein response"/>
    <property type="evidence" value="ECO:0007669"/>
    <property type="project" value="TreeGrafter"/>
</dbReference>
<evidence type="ECO:0000256" key="2">
    <source>
        <dbReference type="ARBA" id="ARBA00004496"/>
    </source>
</evidence>
<dbReference type="PANTHER" id="PTHR13312">
    <property type="entry name" value="HIV-INDUCED PROTEIN-7-LIKE PROTEASE"/>
    <property type="match status" value="1"/>
</dbReference>
<dbReference type="Gene3D" id="3.90.70.80">
    <property type="match status" value="1"/>
</dbReference>
<organism evidence="14 15">
    <name type="scientific">Rhodotorula paludigena</name>
    <dbReference type="NCBI Taxonomy" id="86838"/>
    <lineage>
        <taxon>Eukaryota</taxon>
        <taxon>Fungi</taxon>
        <taxon>Dikarya</taxon>
        <taxon>Basidiomycota</taxon>
        <taxon>Pucciniomycotina</taxon>
        <taxon>Microbotryomycetes</taxon>
        <taxon>Sporidiobolales</taxon>
        <taxon>Sporidiobolaceae</taxon>
        <taxon>Rhodotorula</taxon>
    </lineage>
</organism>
<dbReference type="GO" id="GO:0005634">
    <property type="term" value="C:nucleus"/>
    <property type="evidence" value="ECO:0007669"/>
    <property type="project" value="TreeGrafter"/>
</dbReference>
<dbReference type="Pfam" id="PF21403">
    <property type="entry name" value="OTU1_UBXL"/>
    <property type="match status" value="1"/>
</dbReference>
<dbReference type="EMBL" id="BQKY01000003">
    <property type="protein sequence ID" value="GJN88610.1"/>
    <property type="molecule type" value="Genomic_DNA"/>
</dbReference>
<keyword evidence="3 11" id="KW-0963">Cytoplasm</keyword>
<dbReference type="Proteomes" id="UP001342314">
    <property type="component" value="Unassembled WGS sequence"/>
</dbReference>
<feature type="compositionally biased region" description="Low complexity" evidence="12">
    <location>
        <begin position="115"/>
        <end position="127"/>
    </location>
</feature>
<comment type="catalytic activity">
    <reaction evidence="1 11">
        <text>Thiol-dependent hydrolysis of ester, thioester, amide, peptide and isopeptide bonds formed by the C-terminal Gly of ubiquitin (a 76-residue protein attached to proteins as an intracellular targeting signal).</text>
        <dbReference type="EC" id="3.4.19.12"/>
    </reaction>
</comment>
<dbReference type="InterPro" id="IPR029071">
    <property type="entry name" value="Ubiquitin-like_domsf"/>
</dbReference>
<feature type="compositionally biased region" description="Low complexity" evidence="12">
    <location>
        <begin position="80"/>
        <end position="97"/>
    </location>
</feature>
<evidence type="ECO:0000256" key="8">
    <source>
        <dbReference type="ARBA" id="ARBA00022801"/>
    </source>
</evidence>
<keyword evidence="7 11" id="KW-0833">Ubl conjugation pathway</keyword>
<evidence type="ECO:0000256" key="12">
    <source>
        <dbReference type="SAM" id="MobiDB-lite"/>
    </source>
</evidence>
<keyword evidence="5" id="KW-0479">Metal-binding</keyword>
<dbReference type="InterPro" id="IPR013087">
    <property type="entry name" value="Znf_C2H2_type"/>
</dbReference>
<feature type="region of interest" description="Disordered" evidence="12">
    <location>
        <begin position="80"/>
        <end position="127"/>
    </location>
</feature>
<evidence type="ECO:0000259" key="13">
    <source>
        <dbReference type="PROSITE" id="PS50802"/>
    </source>
</evidence>
<dbReference type="PROSITE" id="PS50802">
    <property type="entry name" value="OTU"/>
    <property type="match status" value="1"/>
</dbReference>
<evidence type="ECO:0000256" key="10">
    <source>
        <dbReference type="ARBA" id="ARBA00022833"/>
    </source>
</evidence>
<evidence type="ECO:0000256" key="11">
    <source>
        <dbReference type="RuleBase" id="RU367104"/>
    </source>
</evidence>
<dbReference type="PANTHER" id="PTHR13312:SF0">
    <property type="entry name" value="UBIQUITIN THIOESTERASE OTU1"/>
    <property type="match status" value="1"/>
</dbReference>
<dbReference type="SUPFAM" id="SSF54236">
    <property type="entry name" value="Ubiquitin-like"/>
    <property type="match status" value="1"/>
</dbReference>
<dbReference type="EC" id="3.4.19.12" evidence="11"/>
<keyword evidence="15" id="KW-1185">Reference proteome</keyword>
<sequence length="346" mass="36015">MLLRLRSPSGSSSVSLDDSATLADLQAKVHELTAIATERQDRFPPRPLDSAASPESLLSSLGLTSGDTVVVVEAAAPAPAPAASSSASVPQKRAASPAPAPAARPAPAAPPPATRPAAPASAASSAPQHVETDGGFLVLRQVPDDNSCLFRAIGLVLSPGETDAAASLRRVVAGAIQADPDTYSEVMLGRAPADYVATILKPSSWGGAIELAIFAAHFATEIWSVDVQTGRVDRFGEDAGFDTFVLLVYSGIHYDALTFSFSPPSPSTTFPPPNLDFDTTVFPKSQSDMLDAAQQLVAQLRAQHAYTDTATFTLKCGDCGRALRGEKEAREHAASSGHTSFTEYDG</sequence>
<dbReference type="GO" id="GO:0004843">
    <property type="term" value="F:cysteine-type deubiquitinase activity"/>
    <property type="evidence" value="ECO:0007669"/>
    <property type="project" value="UniProtKB-UniRule"/>
</dbReference>
<dbReference type="GO" id="GO:0036503">
    <property type="term" value="P:ERAD pathway"/>
    <property type="evidence" value="ECO:0007669"/>
    <property type="project" value="TreeGrafter"/>
</dbReference>
<dbReference type="GO" id="GO:0008270">
    <property type="term" value="F:zinc ion binding"/>
    <property type="evidence" value="ECO:0007669"/>
    <property type="project" value="UniProtKB-KW"/>
</dbReference>
<comment type="function">
    <text evidence="11">Hydrolase that can remove conjugated ubiquitin from proteins and may therefore play an important regulatory role at the level of protein turnover by preventing degradation.</text>
</comment>
<dbReference type="Pfam" id="PF02338">
    <property type="entry name" value="OTU"/>
    <property type="match status" value="1"/>
</dbReference>
<name>A0AAV5G7Y4_9BASI</name>
<keyword evidence="10" id="KW-0862">Zinc</keyword>
<proteinExistence type="predicted"/>
<feature type="region of interest" description="Disordered" evidence="12">
    <location>
        <begin position="36"/>
        <end position="55"/>
    </location>
</feature>
<evidence type="ECO:0000256" key="3">
    <source>
        <dbReference type="ARBA" id="ARBA00022490"/>
    </source>
</evidence>
<dbReference type="Pfam" id="PF24560">
    <property type="entry name" value="zf-C2H2_OTU1_C"/>
    <property type="match status" value="1"/>
</dbReference>
<evidence type="ECO:0000256" key="1">
    <source>
        <dbReference type="ARBA" id="ARBA00000707"/>
    </source>
</evidence>
<dbReference type="GO" id="GO:0005829">
    <property type="term" value="C:cytosol"/>
    <property type="evidence" value="ECO:0007669"/>
    <property type="project" value="TreeGrafter"/>
</dbReference>
<dbReference type="FunFam" id="3.90.70.80:FF:000016">
    <property type="entry name" value="Putative ubiquitin thioesterase otu1"/>
    <property type="match status" value="1"/>
</dbReference>
<dbReference type="InterPro" id="IPR057766">
    <property type="entry name" value="Znf-C2H2_OTU1-like_C"/>
</dbReference>
<keyword evidence="9 11" id="KW-0788">Thiol protease</keyword>